<dbReference type="Gene3D" id="3.10.520.10">
    <property type="entry name" value="ApbE-like domains"/>
    <property type="match status" value="1"/>
</dbReference>
<reference evidence="2" key="1">
    <citation type="journal article" date="2020" name="bioRxiv">
        <title>A rank-normalized archaeal taxonomy based on genome phylogeny resolves widespread incomplete and uneven classifications.</title>
        <authorList>
            <person name="Rinke C."/>
            <person name="Chuvochina M."/>
            <person name="Mussig A.J."/>
            <person name="Chaumeil P.-A."/>
            <person name="Waite D.W."/>
            <person name="Whitman W.B."/>
            <person name="Parks D.H."/>
            <person name="Hugenholtz P."/>
        </authorList>
    </citation>
    <scope>NUCLEOTIDE SEQUENCE</scope>
    <source>
        <strain evidence="2">UBA12518</strain>
    </source>
</reference>
<dbReference type="InterPro" id="IPR037456">
    <property type="entry name" value="MA1715-like"/>
</dbReference>
<dbReference type="InterPro" id="IPR007183">
    <property type="entry name" value="UPF0280"/>
</dbReference>
<organism evidence="2 3">
    <name type="scientific">Methermicoccus shengliensis</name>
    <dbReference type="NCBI Taxonomy" id="660064"/>
    <lineage>
        <taxon>Archaea</taxon>
        <taxon>Methanobacteriati</taxon>
        <taxon>Methanobacteriota</taxon>
        <taxon>Stenosarchaea group</taxon>
        <taxon>Methanomicrobia</taxon>
        <taxon>Methanosarcinales</taxon>
        <taxon>Methermicoccaceae</taxon>
        <taxon>Methermicoccus</taxon>
    </lineage>
</organism>
<dbReference type="EMBL" id="DUIH01000002">
    <property type="protein sequence ID" value="HIH69061.1"/>
    <property type="molecule type" value="Genomic_DNA"/>
</dbReference>
<dbReference type="NCBIfam" id="NF003324">
    <property type="entry name" value="PRK04334.1-4"/>
    <property type="match status" value="1"/>
</dbReference>
<dbReference type="Proteomes" id="UP000600363">
    <property type="component" value="Unassembled WGS sequence"/>
</dbReference>
<evidence type="ECO:0000256" key="1">
    <source>
        <dbReference type="HAMAP-Rule" id="MF_01079"/>
    </source>
</evidence>
<comment type="caution">
    <text evidence="2">The sequence shown here is derived from an EMBL/GenBank/DDBJ whole genome shotgun (WGS) entry which is preliminary data.</text>
</comment>
<proteinExistence type="inferred from homology"/>
<dbReference type="RefSeq" id="WP_052353048.1">
    <property type="nucleotide sequence ID" value="NZ_DUIH01000002.1"/>
</dbReference>
<dbReference type="AlphaFoldDB" id="A0A832VM50"/>
<dbReference type="HAMAP" id="MF_01079">
    <property type="entry name" value="UPF0280"/>
    <property type="match status" value="1"/>
</dbReference>
<evidence type="ECO:0000313" key="3">
    <source>
        <dbReference type="Proteomes" id="UP000600363"/>
    </source>
</evidence>
<comment type="similarity">
    <text evidence="1">Belongs to the UPF0280 family.</text>
</comment>
<dbReference type="SUPFAM" id="SSF143631">
    <property type="entry name" value="ApbE-like"/>
    <property type="match status" value="1"/>
</dbReference>
<sequence>MYIRHTFRLKQTSVSILAREREHIAVAISAIVHHRGELEGYIQRHPFFAITLEPCDVERDAPEVVHRMAEAGWHMGVGPMAAVAGTIASLAAEAMRDEGATLAVVDNGGDIALIADEPLCIGIYAGTSAVEGFAFELQPTSRVLGICTSSGTLGHSISFGMADAATVLAHDVSIADAAATRLGNEVVGELSDEVFDPLRGKRISGAMVIKGDRVAMFGSLPRIVRATVDPELITRG</sequence>
<name>A0A832VM50_9EURY</name>
<protein>
    <recommendedName>
        <fullName evidence="1">UPF0280 protein HA299_00320</fullName>
    </recommendedName>
</protein>
<gene>
    <name evidence="2" type="ORF">HA299_00320</name>
</gene>
<accession>A0A832VM50</accession>
<evidence type="ECO:0000313" key="2">
    <source>
        <dbReference type="EMBL" id="HIH69061.1"/>
    </source>
</evidence>
<dbReference type="PIRSF" id="PIRSF006421">
    <property type="entry name" value="UCP006421"/>
    <property type="match status" value="1"/>
</dbReference>
<dbReference type="InterPro" id="IPR003374">
    <property type="entry name" value="ApbE-like_sf"/>
</dbReference>